<gene>
    <name evidence="3" type="ORF">ACFSMZ_02670</name>
</gene>
<protein>
    <submittedName>
        <fullName evidence="3">Universal stress protein</fullName>
    </submittedName>
</protein>
<dbReference type="SUPFAM" id="SSF52402">
    <property type="entry name" value="Adenine nucleotide alpha hydrolases-like"/>
    <property type="match status" value="2"/>
</dbReference>
<feature type="domain" description="UspA" evidence="2">
    <location>
        <begin position="154"/>
        <end position="275"/>
    </location>
</feature>
<dbReference type="PRINTS" id="PR01438">
    <property type="entry name" value="UNVRSLSTRESS"/>
</dbReference>
<name>A0ABW5DCN6_9HYPH</name>
<evidence type="ECO:0000259" key="2">
    <source>
        <dbReference type="Pfam" id="PF00582"/>
    </source>
</evidence>
<evidence type="ECO:0000256" key="1">
    <source>
        <dbReference type="ARBA" id="ARBA00008791"/>
    </source>
</evidence>
<comment type="similarity">
    <text evidence="1">Belongs to the universal stress protein A family.</text>
</comment>
<comment type="caution">
    <text evidence="3">The sequence shown here is derived from an EMBL/GenBank/DDBJ whole genome shotgun (WGS) entry which is preliminary data.</text>
</comment>
<proteinExistence type="inferred from homology"/>
<dbReference type="PANTHER" id="PTHR46268:SF15">
    <property type="entry name" value="UNIVERSAL STRESS PROTEIN HP_0031"/>
    <property type="match status" value="1"/>
</dbReference>
<dbReference type="PANTHER" id="PTHR46268">
    <property type="entry name" value="STRESS RESPONSE PROTEIN NHAX"/>
    <property type="match status" value="1"/>
</dbReference>
<evidence type="ECO:0000313" key="4">
    <source>
        <dbReference type="Proteomes" id="UP001597373"/>
    </source>
</evidence>
<dbReference type="Pfam" id="PF00582">
    <property type="entry name" value="Usp"/>
    <property type="match status" value="1"/>
</dbReference>
<organism evidence="3 4">
    <name type="scientific">Chelativorans composti</name>
    <dbReference type="NCBI Taxonomy" id="768533"/>
    <lineage>
        <taxon>Bacteria</taxon>
        <taxon>Pseudomonadati</taxon>
        <taxon>Pseudomonadota</taxon>
        <taxon>Alphaproteobacteria</taxon>
        <taxon>Hyphomicrobiales</taxon>
        <taxon>Phyllobacteriaceae</taxon>
        <taxon>Chelativorans</taxon>
    </lineage>
</organism>
<dbReference type="EMBL" id="JBHUIR010000010">
    <property type="protein sequence ID" value="MFD2258672.1"/>
    <property type="molecule type" value="Genomic_DNA"/>
</dbReference>
<dbReference type="InterPro" id="IPR006015">
    <property type="entry name" value="Universal_stress_UspA"/>
</dbReference>
<dbReference type="Gene3D" id="3.40.50.12370">
    <property type="match status" value="1"/>
</dbReference>
<keyword evidence="4" id="KW-1185">Reference proteome</keyword>
<evidence type="ECO:0000313" key="3">
    <source>
        <dbReference type="EMBL" id="MFD2258672.1"/>
    </source>
</evidence>
<accession>A0ABW5DCN6</accession>
<sequence length="277" mass="29226">MPVEALFPLITYPDPTSAGSVASAVKAARLIGARLHGIALEVQVPAVSNALSGALVDVRKLAAEAEALSRKRGEELLRTISSAADEAGITCETEMARAIEAEFGNVIATAARYHDVSFVGWDPLSRTVRATTEALIFDSGRPVLLLPETAPEDFNHIAIAWDGSRVAARAVGDALALFGNATRATVILVTDEKAIPDTKGAERLAAFLTRRRLEAKAHYATTAGRAIGETLQAEAKAVGADTLVMGAYGHSRLRQFILGGATRGILDNLQLPVLLSH</sequence>
<dbReference type="Proteomes" id="UP001597373">
    <property type="component" value="Unassembled WGS sequence"/>
</dbReference>
<dbReference type="RefSeq" id="WP_345097836.1">
    <property type="nucleotide sequence ID" value="NZ_BAABGS010000009.1"/>
</dbReference>
<reference evidence="4" key="1">
    <citation type="journal article" date="2019" name="Int. J. Syst. Evol. Microbiol.">
        <title>The Global Catalogue of Microorganisms (GCM) 10K type strain sequencing project: providing services to taxonomists for standard genome sequencing and annotation.</title>
        <authorList>
            <consortium name="The Broad Institute Genomics Platform"/>
            <consortium name="The Broad Institute Genome Sequencing Center for Infectious Disease"/>
            <person name="Wu L."/>
            <person name="Ma J."/>
        </authorList>
    </citation>
    <scope>NUCLEOTIDE SEQUENCE [LARGE SCALE GENOMIC DNA]</scope>
    <source>
        <strain evidence="4">KCTC 23707</strain>
    </source>
</reference>
<dbReference type="CDD" id="cd00293">
    <property type="entry name" value="USP-like"/>
    <property type="match status" value="1"/>
</dbReference>
<dbReference type="InterPro" id="IPR006016">
    <property type="entry name" value="UspA"/>
</dbReference>